<name>A0A218UWX5_9PASE</name>
<sequence>MILSFTGDLFSLELGCLPHGDKKWDLLYKSLAPETFTIKTAMFTLGDSNFSALPKFAFIFKP</sequence>
<organism evidence="1 2">
    <name type="scientific">Lonchura striata</name>
    <name type="common">white-rumped munia</name>
    <dbReference type="NCBI Taxonomy" id="40157"/>
    <lineage>
        <taxon>Eukaryota</taxon>
        <taxon>Metazoa</taxon>
        <taxon>Chordata</taxon>
        <taxon>Craniata</taxon>
        <taxon>Vertebrata</taxon>
        <taxon>Euteleostomi</taxon>
        <taxon>Archelosauria</taxon>
        <taxon>Archosauria</taxon>
        <taxon>Dinosauria</taxon>
        <taxon>Saurischia</taxon>
        <taxon>Theropoda</taxon>
        <taxon>Coelurosauria</taxon>
        <taxon>Aves</taxon>
        <taxon>Neognathae</taxon>
        <taxon>Neoaves</taxon>
        <taxon>Telluraves</taxon>
        <taxon>Australaves</taxon>
        <taxon>Passeriformes</taxon>
        <taxon>Passeroidea</taxon>
        <taxon>Estrildidae</taxon>
        <taxon>Estrildinae</taxon>
        <taxon>Lonchura</taxon>
    </lineage>
</organism>
<dbReference type="Proteomes" id="UP000197619">
    <property type="component" value="Unassembled WGS sequence"/>
</dbReference>
<comment type="caution">
    <text evidence="1">The sequence shown here is derived from an EMBL/GenBank/DDBJ whole genome shotgun (WGS) entry which is preliminary data.</text>
</comment>
<accession>A0A218UWX5</accession>
<keyword evidence="2" id="KW-1185">Reference proteome</keyword>
<evidence type="ECO:0000313" key="1">
    <source>
        <dbReference type="EMBL" id="OWK58116.1"/>
    </source>
</evidence>
<gene>
    <name evidence="1" type="ORF">RLOC_00004269</name>
</gene>
<reference evidence="1 2" key="1">
    <citation type="submission" date="2017-05" db="EMBL/GenBank/DDBJ databases">
        <title>Genome of assembly of the Bengalese finch, Lonchura striata domestica.</title>
        <authorList>
            <person name="Colquitt B.M."/>
            <person name="Brainard M.S."/>
        </authorList>
    </citation>
    <scope>NUCLEOTIDE SEQUENCE [LARGE SCALE GENOMIC DNA]</scope>
    <source>
        <strain evidence="1">White83orange57</strain>
    </source>
</reference>
<proteinExistence type="predicted"/>
<dbReference type="EMBL" id="MUZQ01000108">
    <property type="protein sequence ID" value="OWK58116.1"/>
    <property type="molecule type" value="Genomic_DNA"/>
</dbReference>
<dbReference type="AlphaFoldDB" id="A0A218UWX5"/>
<protein>
    <submittedName>
        <fullName evidence="1">Uncharacterized protein</fullName>
    </submittedName>
</protein>
<evidence type="ECO:0000313" key="2">
    <source>
        <dbReference type="Proteomes" id="UP000197619"/>
    </source>
</evidence>